<dbReference type="PRINTS" id="PR00039">
    <property type="entry name" value="HTHLYSR"/>
</dbReference>
<evidence type="ECO:0000256" key="4">
    <source>
        <dbReference type="ARBA" id="ARBA00023163"/>
    </source>
</evidence>
<dbReference type="SUPFAM" id="SSF53850">
    <property type="entry name" value="Periplasmic binding protein-like II"/>
    <property type="match status" value="1"/>
</dbReference>
<dbReference type="PANTHER" id="PTHR30126:SF39">
    <property type="entry name" value="HTH-TYPE TRANSCRIPTIONAL REGULATOR CYSL"/>
    <property type="match status" value="1"/>
</dbReference>
<dbReference type="EMBL" id="AP023368">
    <property type="protein sequence ID" value="BCJ98756.1"/>
    <property type="molecule type" value="Genomic_DNA"/>
</dbReference>
<evidence type="ECO:0000313" key="7">
    <source>
        <dbReference type="Proteomes" id="UP000515703"/>
    </source>
</evidence>
<dbReference type="GO" id="GO:0000976">
    <property type="term" value="F:transcription cis-regulatory region binding"/>
    <property type="evidence" value="ECO:0007669"/>
    <property type="project" value="TreeGrafter"/>
</dbReference>
<evidence type="ECO:0000313" key="6">
    <source>
        <dbReference type="EMBL" id="BCJ98756.1"/>
    </source>
</evidence>
<evidence type="ECO:0000256" key="3">
    <source>
        <dbReference type="ARBA" id="ARBA00023125"/>
    </source>
</evidence>
<dbReference type="RefSeq" id="WP_185259062.1">
    <property type="nucleotide sequence ID" value="NZ_AP023368.1"/>
</dbReference>
<dbReference type="Pfam" id="PF00126">
    <property type="entry name" value="HTH_1"/>
    <property type="match status" value="1"/>
</dbReference>
<dbReference type="Gene3D" id="1.10.10.10">
    <property type="entry name" value="Winged helix-like DNA-binding domain superfamily/Winged helix DNA-binding domain"/>
    <property type="match status" value="1"/>
</dbReference>
<reference evidence="6 7" key="1">
    <citation type="submission" date="2020-08" db="EMBL/GenBank/DDBJ databases">
        <title>Draft genome sequencing of an Anaerocolumna strain isolated from anoxic soil subjected to BSD treatment.</title>
        <authorList>
            <person name="Uek A."/>
            <person name="Tonouchi A."/>
        </authorList>
    </citation>
    <scope>NUCLEOTIDE SEQUENCE [LARGE SCALE GENOMIC DNA]</scope>
    <source>
        <strain evidence="6 7">CTTW</strain>
    </source>
</reference>
<dbReference type="InterPro" id="IPR005119">
    <property type="entry name" value="LysR_subst-bd"/>
</dbReference>
<organism evidence="6 7">
    <name type="scientific">Anaerocolumna chitinilytica</name>
    <dbReference type="NCBI Taxonomy" id="1727145"/>
    <lineage>
        <taxon>Bacteria</taxon>
        <taxon>Bacillati</taxon>
        <taxon>Bacillota</taxon>
        <taxon>Clostridia</taxon>
        <taxon>Lachnospirales</taxon>
        <taxon>Lachnospiraceae</taxon>
        <taxon>Anaerocolumna</taxon>
    </lineage>
</organism>
<keyword evidence="4" id="KW-0804">Transcription</keyword>
<dbReference type="CDD" id="cd08420">
    <property type="entry name" value="PBP2_CysL_like"/>
    <property type="match status" value="1"/>
</dbReference>
<dbReference type="GO" id="GO:0003700">
    <property type="term" value="F:DNA-binding transcription factor activity"/>
    <property type="evidence" value="ECO:0007669"/>
    <property type="project" value="InterPro"/>
</dbReference>
<keyword evidence="3" id="KW-0238">DNA-binding</keyword>
<keyword evidence="7" id="KW-1185">Reference proteome</keyword>
<name>A0A7I8DR43_9FIRM</name>
<gene>
    <name evidence="6" type="ORF">bsdcttw_17970</name>
</gene>
<dbReference type="Pfam" id="PF03466">
    <property type="entry name" value="LysR_substrate"/>
    <property type="match status" value="1"/>
</dbReference>
<proteinExistence type="inferred from homology"/>
<dbReference type="InterPro" id="IPR036388">
    <property type="entry name" value="WH-like_DNA-bd_sf"/>
</dbReference>
<dbReference type="PANTHER" id="PTHR30126">
    <property type="entry name" value="HTH-TYPE TRANSCRIPTIONAL REGULATOR"/>
    <property type="match status" value="1"/>
</dbReference>
<dbReference type="Gene3D" id="3.40.190.290">
    <property type="match status" value="1"/>
</dbReference>
<dbReference type="InterPro" id="IPR036390">
    <property type="entry name" value="WH_DNA-bd_sf"/>
</dbReference>
<evidence type="ECO:0000259" key="5">
    <source>
        <dbReference type="PROSITE" id="PS50931"/>
    </source>
</evidence>
<accession>A0A7I8DR43</accession>
<dbReference type="FunFam" id="1.10.10.10:FF:000001">
    <property type="entry name" value="LysR family transcriptional regulator"/>
    <property type="match status" value="1"/>
</dbReference>
<dbReference type="InterPro" id="IPR000847">
    <property type="entry name" value="LysR_HTH_N"/>
</dbReference>
<reference evidence="6 7" key="2">
    <citation type="submission" date="2020-08" db="EMBL/GenBank/DDBJ databases">
        <authorList>
            <person name="Ueki A."/>
            <person name="Tonouchi A."/>
        </authorList>
    </citation>
    <scope>NUCLEOTIDE SEQUENCE [LARGE SCALE GENOMIC DNA]</scope>
    <source>
        <strain evidence="6 7">CTTW</strain>
    </source>
</reference>
<feature type="domain" description="HTH lysR-type" evidence="5">
    <location>
        <begin position="1"/>
        <end position="58"/>
    </location>
</feature>
<sequence>MTLRHFQIFVAVCDTMNMTAAASGMFMSQSAVSQAVAEMEEYYNVRLFERLSKRLHLTQAGEKLLGYARHIIGLNIAAEKELRTLSEHERVRIGASVTIGSCVLPKLVADFKRKAPGLKIEVTEDNTTKIEQMIITDRLDIGLVEGEIVSQDIISKPMAEDLLVLICSNQHPFSQRGVIEPKELEGENFILREVGSGTRKTFEDVMAGNGLNWTASWTCSNADTIKMAVAEGLGISVISKRAVEKEAREGLFQIVNMNGLAFKRQFKLVYHKNKYLTEAIKNFIDFCDIEQ</sequence>
<dbReference type="Proteomes" id="UP000515703">
    <property type="component" value="Chromosome"/>
</dbReference>
<protein>
    <submittedName>
        <fullName evidence="6">LysR family transcriptional regulator</fullName>
    </submittedName>
</protein>
<dbReference type="PROSITE" id="PS50931">
    <property type="entry name" value="HTH_LYSR"/>
    <property type="match status" value="1"/>
</dbReference>
<comment type="similarity">
    <text evidence="1">Belongs to the LysR transcriptional regulatory family.</text>
</comment>
<dbReference type="KEGG" id="acht:bsdcttw_17970"/>
<dbReference type="AlphaFoldDB" id="A0A7I8DR43"/>
<evidence type="ECO:0000256" key="2">
    <source>
        <dbReference type="ARBA" id="ARBA00023015"/>
    </source>
</evidence>
<dbReference type="SUPFAM" id="SSF46785">
    <property type="entry name" value="Winged helix' DNA-binding domain"/>
    <property type="match status" value="1"/>
</dbReference>
<keyword evidence="2" id="KW-0805">Transcription regulation</keyword>
<evidence type="ECO:0000256" key="1">
    <source>
        <dbReference type="ARBA" id="ARBA00009437"/>
    </source>
</evidence>